<keyword evidence="1" id="KW-0677">Repeat</keyword>
<dbReference type="Pfam" id="PF25023">
    <property type="entry name" value="TEN_YD-shell"/>
    <property type="match status" value="1"/>
</dbReference>
<comment type="caution">
    <text evidence="3">The sequence shown here is derived from an EMBL/GenBank/DDBJ whole genome shotgun (WGS) entry which is preliminary data.</text>
</comment>
<accession>M2B092</accession>
<dbReference type="AlphaFoldDB" id="M2B092"/>
<dbReference type="EMBL" id="AGDW01000022">
    <property type="protein sequence ID" value="EMB29031.1"/>
    <property type="molecule type" value="Genomic_DNA"/>
</dbReference>
<dbReference type="PANTHER" id="PTHR32305:SF15">
    <property type="entry name" value="PROTEIN RHSA-RELATED"/>
    <property type="match status" value="1"/>
</dbReference>
<protein>
    <submittedName>
        <fullName evidence="3">RHS repeat-associated core domain-containing protein</fullName>
    </submittedName>
</protein>
<dbReference type="NCBIfam" id="TIGR03696">
    <property type="entry name" value="Rhs_assc_core"/>
    <property type="match status" value="1"/>
</dbReference>
<organism evidence="3">
    <name type="scientific">Treponema denticola H1-T</name>
    <dbReference type="NCBI Taxonomy" id="999431"/>
    <lineage>
        <taxon>Bacteria</taxon>
        <taxon>Pseudomonadati</taxon>
        <taxon>Spirochaetota</taxon>
        <taxon>Spirochaetia</taxon>
        <taxon>Spirochaetales</taxon>
        <taxon>Treponemataceae</taxon>
        <taxon>Treponema</taxon>
    </lineage>
</organism>
<dbReference type="HOGENOM" id="CLU_004358_0_0_12"/>
<dbReference type="InterPro" id="IPR022385">
    <property type="entry name" value="Rhs_assc_core"/>
</dbReference>
<proteinExistence type="predicted"/>
<gene>
    <name evidence="3" type="ORF">HMPREF9725_01901</name>
</gene>
<feature type="domain" description="Teneurin-like YD-shell" evidence="2">
    <location>
        <begin position="439"/>
        <end position="946"/>
    </location>
</feature>
<dbReference type="RefSeq" id="WP_002689297.1">
    <property type="nucleotide sequence ID" value="NZ_CM001794.1"/>
</dbReference>
<dbReference type="PATRIC" id="fig|999431.4.peg.1968"/>
<evidence type="ECO:0000259" key="2">
    <source>
        <dbReference type="Pfam" id="PF25023"/>
    </source>
</evidence>
<dbReference type="Proteomes" id="UP000011708">
    <property type="component" value="Chromosome"/>
</dbReference>
<name>M2B092_TREDN</name>
<evidence type="ECO:0000256" key="1">
    <source>
        <dbReference type="ARBA" id="ARBA00022737"/>
    </source>
</evidence>
<dbReference type="Gene3D" id="2.180.10.10">
    <property type="entry name" value="RHS repeat-associated core"/>
    <property type="match status" value="1"/>
</dbReference>
<dbReference type="PANTHER" id="PTHR32305">
    <property type="match status" value="1"/>
</dbReference>
<reference evidence="3" key="1">
    <citation type="submission" date="2012-01" db="EMBL/GenBank/DDBJ databases">
        <title>The Genome Sequence of Treponema denticola H1-T.</title>
        <authorList>
            <consortium name="The Broad Institute Genome Sequencing Platform"/>
            <person name="Earl A."/>
            <person name="Ward D."/>
            <person name="Feldgarden M."/>
            <person name="Gevers D."/>
            <person name="Blanton J.M."/>
            <person name="Fenno C.J."/>
            <person name="Baranova O.V."/>
            <person name="Mathney J."/>
            <person name="Dewhirst F.E."/>
            <person name="Izard J."/>
            <person name="Young S.K."/>
            <person name="Zeng Q."/>
            <person name="Gargeya S."/>
            <person name="Fitzgerald M."/>
            <person name="Haas B."/>
            <person name="Abouelleil A."/>
            <person name="Alvarado L."/>
            <person name="Arachchi H.M."/>
            <person name="Berlin A."/>
            <person name="Chapman S.B."/>
            <person name="Gearin G."/>
            <person name="Goldberg J."/>
            <person name="Griggs A."/>
            <person name="Gujja S."/>
            <person name="Hansen M."/>
            <person name="Heiman D."/>
            <person name="Howarth C."/>
            <person name="Larimer J."/>
            <person name="Lui A."/>
            <person name="MacDonald P.J.P."/>
            <person name="McCowen C."/>
            <person name="Montmayeur A."/>
            <person name="Murphy C."/>
            <person name="Neiman D."/>
            <person name="Pearson M."/>
            <person name="Priest M."/>
            <person name="Roberts A."/>
            <person name="Saif S."/>
            <person name="Shea T."/>
            <person name="Sisk P."/>
            <person name="Stolte C."/>
            <person name="Sykes S."/>
            <person name="Wortman J."/>
            <person name="Nusbaum C."/>
            <person name="Birren B."/>
        </authorList>
    </citation>
    <scope>NUCLEOTIDE SEQUENCE [LARGE SCALE GENOMIC DNA]</scope>
    <source>
        <strain evidence="3">H1-T</strain>
    </source>
</reference>
<dbReference type="InterPro" id="IPR056823">
    <property type="entry name" value="TEN-like_YD-shell"/>
</dbReference>
<sequence length="1152" mass="131746">MIFFYYCKYFNYLLFRTAIEAKILFAVCLNKKQALTGGKSLACEDKYSKKIGAESAMLTLVYFYIIMIVHKCQQSAKRKLLLNKNNLLEVFPLTIGSGKTMTFENRRGKYKELGKKVPQAYRVYVEDTFLPCDAVIARIFSKEVIHDGLGRISYTAKEGEVYIDGTENTTQTGWNISSAIYYDRAGRKTEEGMPFFYGGNLESDLKNALSYEAIEQFYELNNFTTIRNGTKYEYDDIDRNILTVLPDGNTQKTEYSIDASLQITKATDPLENISISKKDARGNIREVERLDKNNSLLTKAKYEYSVLGEMLKAYDAKDNLLAVNYDMLGRRISLESKDTGKKEWIYDEKGRLYAETDSVLKNKAAEIRYEYDGFDRIIKTDYPFSRDIEYKYGAPRQNGTGQIVYKKDETGETHYSYGNLNEVIKETRTINRYGAGTNPETASFEYRSDYLGRMQSMKYPDGETITYTYDKGGQLKGVSGVKTTNKGSIKYSYVDKILYDEHSQRVYIKYGNGVETRYKYDEKRRWLDSIETKNVQTQDVFQKIKYNFDAVGNVLGYANDASTYETSQSYTYDNLYQLISVEGTSNQYKGKKSFGATPVSIAKYKQTFSFDAIGNMKEKLSTTNIPGSQGNSYPKAELDYNLNYEYDPAYAHRLIHASTRYYRYDANGNITAEKDGPFTDEEEFVFTYSYDPETDVYGTDYGFGLDAPKETEQANPQDLFAYRRNYIWNERNLLTKSSDRNFTVHYRYGDDGQRALKYTDEGRSETLYFNNFFTIHIPTQDQNNPQGLRVHKHIFVGNSRLVTAMTHTDNSGDNEEQKAKQYYYHSDHLGSAQFVTDWKGRQYEHIEYTPYGELWIEEVAAGLDKLPFRFTGKELDEETGLYYYGARYLDPKYSRWLSGDPALNDYIPQAPVNDEAKKHNENLPGMGGVFNTVNLHVYHYAGNNPIKYVDPDGEKILDVSTTLVQENGEEDPLGKGNTTIASHGCVLTAYTRIANAISAISERTLQNANSLALKKDIYDGNNKNLIFNSPTASKLVNSISILSEYKMSFYKSLNNISLNEYGSELEKLSKSEDLYAITIRVSNKYGGHTVNMNSDGIIVDTEDNYTIKINNTSEKGYLPSTVVNDIITDSSAIIRIDIFKIEKVKTVPFLPE</sequence>
<dbReference type="InterPro" id="IPR050708">
    <property type="entry name" value="T6SS_VgrG/RHS"/>
</dbReference>
<evidence type="ECO:0000313" key="3">
    <source>
        <dbReference type="EMBL" id="EMB29031.1"/>
    </source>
</evidence>